<dbReference type="EMBL" id="LJVE01000006">
    <property type="protein sequence ID" value="KPL15750.1"/>
    <property type="molecule type" value="Genomic_DNA"/>
</dbReference>
<accession>A0A0S8K1A2</accession>
<evidence type="ECO:0000313" key="1">
    <source>
        <dbReference type="EMBL" id="KPL15750.1"/>
    </source>
</evidence>
<evidence type="ECO:0000313" key="2">
    <source>
        <dbReference type="Proteomes" id="UP000050975"/>
    </source>
</evidence>
<dbReference type="AlphaFoldDB" id="A0A0S8K1A2"/>
<reference evidence="1 2" key="1">
    <citation type="journal article" date="2015" name="Microbiome">
        <title>Genomic resolution of linkages in carbon, nitrogen, and sulfur cycling among widespread estuary sediment bacteria.</title>
        <authorList>
            <person name="Baker B.J."/>
            <person name="Lazar C.S."/>
            <person name="Teske A.P."/>
            <person name="Dick G.J."/>
        </authorList>
    </citation>
    <scope>NUCLEOTIDE SEQUENCE [LARGE SCALE GENOMIC DNA]</scope>
    <source>
        <strain evidence="1">SM1_77</strain>
    </source>
</reference>
<proteinExistence type="predicted"/>
<dbReference type="Proteomes" id="UP000050975">
    <property type="component" value="Unassembled WGS sequence"/>
</dbReference>
<protein>
    <submittedName>
        <fullName evidence="1">Uncharacterized protein</fullName>
    </submittedName>
</protein>
<comment type="caution">
    <text evidence="1">The sequence shown here is derived from an EMBL/GenBank/DDBJ whole genome shotgun (WGS) entry which is preliminary data.</text>
</comment>
<gene>
    <name evidence="1" type="ORF">AMJ74_00805</name>
</gene>
<name>A0A0S8K1A2_UNCW3</name>
<organism evidence="1 2">
    <name type="scientific">candidate division WOR_3 bacterium SM1_77</name>
    <dbReference type="NCBI Taxonomy" id="1703778"/>
    <lineage>
        <taxon>Bacteria</taxon>
        <taxon>Bacteria division WOR-3</taxon>
    </lineage>
</organism>
<sequence length="681" mass="76877">MIIYCDCLTIGACAKAIQLCWRNLFSREKVVKIQVLDPLPDRGWSAFLRIIMRCLGFRVEEAEFFAGSLRMADGQVVFPTALSKSGDLAFRAAERALARSRFLARLNHKWGRNVIFKYISRSIQMPGLQVALRFMGAEALRQTNRTKEGFLIAQRHFALDSDLLRALSPGLKVYFYRSWLYQCSGATFISSDSYEFLKQKRACVLFLLLFLKLREMKWSLEALMRRGSKVQASFNISEPRLPSLLVLQEDDLSLDRSYRTQPHWFFPEDGKPPFRTLVLQTSSLEGLPVDNEALKAQGIVPLSKKDLYILSRRFWSSYPVQQRLRRDFWKCAVRSILGPSGEVRVLFEVARLLYTAKVLAGFCEQSHVRAFMTCENYMVEADAVQLIAKSLHITTLSYQYSNAGKAGPVMKTAADIMLTFSPLYHRLWIGDGIRPGRFTDIGYVFDASFGHVRRRARGHRRLLEKAGAQFVICYFDESVLRDKYGLISDKDHCAEILALLQVVLEDPSVGLVVKTQFRSNSPQNFAEITALLAAAKATGRYLELVYGTHRNIVFPAEAALSADIAIGHAVGATAALEAALAGVRSILLNPYGMKGENDTLYAQADIVYPSMMAALGAIRSFRSGTPEYVRLGDWSPIIGHFDPFRDGCAGHRMRALLEQVVMREGTEPLDLQHQPWEKDDQ</sequence>